<accession>A0A212K6J3</accession>
<evidence type="ECO:0000313" key="1">
    <source>
        <dbReference type="EMBL" id="SBW07349.1"/>
    </source>
</evidence>
<name>A0A212K6J3_9BACT</name>
<dbReference type="AlphaFoldDB" id="A0A212K6J3"/>
<gene>
    <name evidence="1" type="ORF">KL86DYS2_13148</name>
</gene>
<protein>
    <submittedName>
        <fullName evidence="1">Uncharacterized protein</fullName>
    </submittedName>
</protein>
<reference evidence="1" key="1">
    <citation type="submission" date="2016-04" db="EMBL/GenBank/DDBJ databases">
        <authorList>
            <person name="Evans L.H."/>
            <person name="Alamgir A."/>
            <person name="Owens N."/>
            <person name="Weber N.D."/>
            <person name="Virtaneva K."/>
            <person name="Barbian K."/>
            <person name="Babar A."/>
            <person name="Rosenke K."/>
        </authorList>
    </citation>
    <scope>NUCLEOTIDE SEQUENCE</scope>
    <source>
        <strain evidence="1">86-2</strain>
    </source>
</reference>
<organism evidence="1">
    <name type="scientific">uncultured Dysgonomonas sp</name>
    <dbReference type="NCBI Taxonomy" id="206096"/>
    <lineage>
        <taxon>Bacteria</taxon>
        <taxon>Pseudomonadati</taxon>
        <taxon>Bacteroidota</taxon>
        <taxon>Bacteroidia</taxon>
        <taxon>Bacteroidales</taxon>
        <taxon>Dysgonomonadaceae</taxon>
        <taxon>Dysgonomonas</taxon>
        <taxon>environmental samples</taxon>
    </lineage>
</organism>
<sequence length="38" mass="4368">MPGVDVLGVLNGDIIFRHNLTHKRKGDINEFYANLMIR</sequence>
<proteinExistence type="predicted"/>
<dbReference type="EMBL" id="FLUL01000001">
    <property type="protein sequence ID" value="SBW07349.1"/>
    <property type="molecule type" value="Genomic_DNA"/>
</dbReference>